<evidence type="ECO:0000313" key="1">
    <source>
        <dbReference type="EMBL" id="ADY02324.1"/>
    </source>
</evidence>
<keyword evidence="2" id="KW-1185">Reference proteome</keyword>
<reference evidence="1 2" key="1">
    <citation type="journal article" date="2011" name="J. Bacteriol.">
        <title>Complete genome sequence of 'Vulcanisaeta moutnovskia' strain 768-28, a novel member of the hyperthermophilic crenarchaeal genus vulcanisaeta.</title>
        <authorList>
            <person name="Gumerov V.M."/>
            <person name="Mardanov A.V."/>
            <person name="Beletsky A.V."/>
            <person name="Prokofeva M.I."/>
            <person name="Bonch-Osmolovskaya E.A."/>
            <person name="Ravin N.V."/>
            <person name="Skryabin K.G."/>
        </authorList>
    </citation>
    <scope>NUCLEOTIDE SEQUENCE [LARGE SCALE GENOMIC DNA]</scope>
    <source>
        <strain evidence="1 2">768-28</strain>
    </source>
</reference>
<sequence length="550" mass="60797">MEAIIATIIILVLAALMPMLFKSPTTQLPSQVESNLESYAENALSLLINNPQFLSIIQNENWGELDSLMNSIVGPQYDWYVAVIPYGRLLTLSSIVKGSKYVLIPITTVPMWNYSSPIPIPLTDIHVSELTLNVYLLNFLLSTVSPNYFINTTLPLSNVAFIQCANQSLMSNITACIESRQVRMLRWWVTYFDPRTGTAVVWVNATGNMYIVVSANGTLPYNVISGTYCSEPYCFDMGLGGLSNLMNTVYGASYNNEPQFINYVNSNVLSCSISNGVKYGSNYLVELLTNGIYYNVPSSVGCSATVNAPYEPYGYHVYMIGQLITAIPDSFLELTFNNIEVEPYIVYPNGTVNVLSTYQVGSIGVELLYGSNAERMYIIGSSGILNKTMLNQYSYLYLLDLGIEPTISNGVCYLNINVTLYDLVTTSNYNINASVPVGSCSNALGINVTIGGISIAQQSQNPQGNTNYTYNTTTIVYDLWFIGTPTTTQYMPIYVNYEFQRIDALNIIPPNYREKFAINGFSPTASAFAVVQLGNSSYYLVYIGLSSLSR</sequence>
<dbReference type="HOGENOM" id="CLU_511544_0_0_2"/>
<name>F0QX35_VULM7</name>
<dbReference type="EMBL" id="CP002529">
    <property type="protein sequence ID" value="ADY02324.1"/>
    <property type="molecule type" value="Genomic_DNA"/>
</dbReference>
<organism evidence="1 2">
    <name type="scientific">Vulcanisaeta moutnovskia (strain 768-28)</name>
    <dbReference type="NCBI Taxonomy" id="985053"/>
    <lineage>
        <taxon>Archaea</taxon>
        <taxon>Thermoproteota</taxon>
        <taxon>Thermoprotei</taxon>
        <taxon>Thermoproteales</taxon>
        <taxon>Thermoproteaceae</taxon>
        <taxon>Vulcanisaeta</taxon>
    </lineage>
</organism>
<protein>
    <submittedName>
        <fullName evidence="1">Uncharacterized protein</fullName>
    </submittedName>
</protein>
<proteinExistence type="predicted"/>
<dbReference type="AlphaFoldDB" id="F0QX35"/>
<dbReference type="KEGG" id="vmo:VMUT_2127"/>
<dbReference type="STRING" id="985053.VMUT_2127"/>
<evidence type="ECO:0000313" key="2">
    <source>
        <dbReference type="Proteomes" id="UP000007485"/>
    </source>
</evidence>
<accession>F0QX35</accession>
<gene>
    <name evidence="1" type="ordered locus">VMUT_2127</name>
</gene>
<dbReference type="Proteomes" id="UP000007485">
    <property type="component" value="Chromosome"/>
</dbReference>
<dbReference type="eggNOG" id="arCOG10502">
    <property type="taxonomic scope" value="Archaea"/>
</dbReference>